<comment type="similarity">
    <text evidence="1">Belongs to the GMC oxidoreductase family.</text>
</comment>
<gene>
    <name evidence="3" type="ORF">KUTeg_011810</name>
</gene>
<dbReference type="Proteomes" id="UP001217089">
    <property type="component" value="Unassembled WGS sequence"/>
</dbReference>
<dbReference type="EMBL" id="JARBDR010000640">
    <property type="protein sequence ID" value="KAJ8309945.1"/>
    <property type="molecule type" value="Genomic_DNA"/>
</dbReference>
<reference evidence="3 4" key="1">
    <citation type="submission" date="2022-12" db="EMBL/GenBank/DDBJ databases">
        <title>Chromosome-level genome of Tegillarca granosa.</title>
        <authorList>
            <person name="Kim J."/>
        </authorList>
    </citation>
    <scope>NUCLEOTIDE SEQUENCE [LARGE SCALE GENOMIC DNA]</scope>
    <source>
        <strain evidence="3">Teg-2019</strain>
        <tissue evidence="3">Adductor muscle</tissue>
    </source>
</reference>
<accession>A0ABQ9F2Y4</accession>
<dbReference type="Gene3D" id="3.30.560.10">
    <property type="entry name" value="Glucose Oxidase, domain 3"/>
    <property type="match status" value="1"/>
</dbReference>
<dbReference type="InterPro" id="IPR007867">
    <property type="entry name" value="GMC_OxRtase_C"/>
</dbReference>
<dbReference type="SUPFAM" id="SSF51905">
    <property type="entry name" value="FAD/NAD(P)-binding domain"/>
    <property type="match status" value="1"/>
</dbReference>
<proteinExistence type="inferred from homology"/>
<dbReference type="PANTHER" id="PTHR11552">
    <property type="entry name" value="GLUCOSE-METHANOL-CHOLINE GMC OXIDOREDUCTASE"/>
    <property type="match status" value="1"/>
</dbReference>
<comment type="caution">
    <text evidence="3">The sequence shown here is derived from an EMBL/GenBank/DDBJ whole genome shotgun (WGS) entry which is preliminary data.</text>
</comment>
<evidence type="ECO:0000259" key="2">
    <source>
        <dbReference type="Pfam" id="PF05199"/>
    </source>
</evidence>
<organism evidence="3 4">
    <name type="scientific">Tegillarca granosa</name>
    <name type="common">Malaysian cockle</name>
    <name type="synonym">Anadara granosa</name>
    <dbReference type="NCBI Taxonomy" id="220873"/>
    <lineage>
        <taxon>Eukaryota</taxon>
        <taxon>Metazoa</taxon>
        <taxon>Spiralia</taxon>
        <taxon>Lophotrochozoa</taxon>
        <taxon>Mollusca</taxon>
        <taxon>Bivalvia</taxon>
        <taxon>Autobranchia</taxon>
        <taxon>Pteriomorphia</taxon>
        <taxon>Arcoida</taxon>
        <taxon>Arcoidea</taxon>
        <taxon>Arcidae</taxon>
        <taxon>Tegillarca</taxon>
    </lineage>
</organism>
<evidence type="ECO:0000256" key="1">
    <source>
        <dbReference type="ARBA" id="ARBA00010790"/>
    </source>
</evidence>
<keyword evidence="4" id="KW-1185">Reference proteome</keyword>
<protein>
    <recommendedName>
        <fullName evidence="2">Glucose-methanol-choline oxidoreductase C-terminal domain-containing protein</fullName>
    </recommendedName>
</protein>
<dbReference type="SUPFAM" id="SSF54373">
    <property type="entry name" value="FAD-linked reductases, C-terminal domain"/>
    <property type="match status" value="1"/>
</dbReference>
<feature type="domain" description="Glucose-methanol-choline oxidoreductase C-terminal" evidence="2">
    <location>
        <begin position="73"/>
        <end position="211"/>
    </location>
</feature>
<evidence type="ECO:0000313" key="3">
    <source>
        <dbReference type="EMBL" id="KAJ8309945.1"/>
    </source>
</evidence>
<dbReference type="Pfam" id="PF05199">
    <property type="entry name" value="GMC_oxred_C"/>
    <property type="match status" value="1"/>
</dbReference>
<dbReference type="Gene3D" id="3.50.50.60">
    <property type="entry name" value="FAD/NAD(P)-binding domain"/>
    <property type="match status" value="1"/>
</dbReference>
<sequence>MFIVINSSNLVTKKNEPISSLLWLDGQIGPILPSSKKTEGDTPFNEGPISGFDFSAVPSDKNYLTVYPLSAKPKSKGNVRLRSNNYTDLPVINPNFLSSYFDVKVFLESIRYIQELLKTPSLRSIGAALPPPSSACKWFDYDSDSYWECFIRTFAIPSYHGIGTCRMGEGDKTVLDSRLRVKGIKRLRVADASVMPTSPYCNTMASVYMIAEKAAQMIKEDLHTLQ</sequence>
<name>A0ABQ9F2Y4_TEGGR</name>
<dbReference type="InterPro" id="IPR012132">
    <property type="entry name" value="GMC_OxRdtase"/>
</dbReference>
<dbReference type="PANTHER" id="PTHR11552:SF147">
    <property type="entry name" value="CHOLINE DEHYDROGENASE, MITOCHONDRIAL"/>
    <property type="match status" value="1"/>
</dbReference>
<dbReference type="InterPro" id="IPR036188">
    <property type="entry name" value="FAD/NAD-bd_sf"/>
</dbReference>
<evidence type="ECO:0000313" key="4">
    <source>
        <dbReference type="Proteomes" id="UP001217089"/>
    </source>
</evidence>